<proteinExistence type="predicted"/>
<organism evidence="2 3">
    <name type="scientific">Sandaracinus amylolyticus</name>
    <dbReference type="NCBI Taxonomy" id="927083"/>
    <lineage>
        <taxon>Bacteria</taxon>
        <taxon>Pseudomonadati</taxon>
        <taxon>Myxococcota</taxon>
        <taxon>Polyangia</taxon>
        <taxon>Polyangiales</taxon>
        <taxon>Sandaracinaceae</taxon>
        <taxon>Sandaracinus</taxon>
    </lineage>
</organism>
<dbReference type="EMBL" id="CP011125">
    <property type="protein sequence ID" value="AKF07503.1"/>
    <property type="molecule type" value="Genomic_DNA"/>
</dbReference>
<name>A0A0F6YKN8_9BACT</name>
<dbReference type="AlphaFoldDB" id="A0A0F6YKN8"/>
<evidence type="ECO:0000313" key="2">
    <source>
        <dbReference type="EMBL" id="AKF07503.1"/>
    </source>
</evidence>
<feature type="region of interest" description="Disordered" evidence="1">
    <location>
        <begin position="1"/>
        <end position="27"/>
    </location>
</feature>
<gene>
    <name evidence="2" type="ORF">DB32_004652</name>
</gene>
<evidence type="ECO:0000256" key="1">
    <source>
        <dbReference type="SAM" id="MobiDB-lite"/>
    </source>
</evidence>
<feature type="region of interest" description="Disordered" evidence="1">
    <location>
        <begin position="41"/>
        <end position="62"/>
    </location>
</feature>
<protein>
    <submittedName>
        <fullName evidence="2">Uncharacterized protein</fullName>
    </submittedName>
</protein>
<dbReference type="Proteomes" id="UP000034883">
    <property type="component" value="Chromosome"/>
</dbReference>
<keyword evidence="3" id="KW-1185">Reference proteome</keyword>
<reference evidence="2 3" key="1">
    <citation type="submission" date="2015-03" db="EMBL/GenBank/DDBJ databases">
        <title>Genome assembly of Sandaracinus amylolyticus DSM 53668.</title>
        <authorList>
            <person name="Sharma G."/>
            <person name="Subramanian S."/>
        </authorList>
    </citation>
    <scope>NUCLEOTIDE SEQUENCE [LARGE SCALE GENOMIC DNA]</scope>
    <source>
        <strain evidence="2 3">DSM 53668</strain>
    </source>
</reference>
<sequence>MMTRERFARSRHSRGPTRPSGIVEPNSTRVAELFREHELASLTTAERSREQSDSRAVVSDGR</sequence>
<accession>A0A0F6YKN8</accession>
<evidence type="ECO:0000313" key="3">
    <source>
        <dbReference type="Proteomes" id="UP000034883"/>
    </source>
</evidence>
<dbReference type="KEGG" id="samy:DB32_004652"/>